<dbReference type="RefSeq" id="WP_211421499.1">
    <property type="nucleotide sequence ID" value="NZ_CP072642.1"/>
</dbReference>
<evidence type="ECO:0000313" key="1">
    <source>
        <dbReference type="EMBL" id="QUV93087.1"/>
    </source>
</evidence>
<dbReference type="Proteomes" id="UP000677668">
    <property type="component" value="Chromosome 1"/>
</dbReference>
<evidence type="ECO:0000313" key="2">
    <source>
        <dbReference type="Proteomes" id="UP000677668"/>
    </source>
</evidence>
<reference evidence="1 2" key="1">
    <citation type="submission" date="2021-03" db="EMBL/GenBank/DDBJ databases">
        <title>Genomic and phenotypic characterization of Chloracidobacterium isolates provides evidence for multiple species.</title>
        <authorList>
            <person name="Saini M.K."/>
            <person name="Costas A.M.G."/>
            <person name="Tank M."/>
            <person name="Bryant D.A."/>
        </authorList>
    </citation>
    <scope>NUCLEOTIDE SEQUENCE [LARGE SCALE GENOMIC DNA]</scope>
    <source>
        <strain evidence="1 2">N</strain>
    </source>
</reference>
<name>A0ABX8AWL5_9BACT</name>
<dbReference type="EMBL" id="CP072642">
    <property type="protein sequence ID" value="QUV93087.1"/>
    <property type="molecule type" value="Genomic_DNA"/>
</dbReference>
<organism evidence="1 2">
    <name type="scientific">Chloracidobacterium sp. N</name>
    <dbReference type="NCBI Taxonomy" id="2821540"/>
    <lineage>
        <taxon>Bacteria</taxon>
        <taxon>Pseudomonadati</taxon>
        <taxon>Acidobacteriota</taxon>
        <taxon>Terriglobia</taxon>
        <taxon>Terriglobales</taxon>
        <taxon>Acidobacteriaceae</taxon>
        <taxon>Chloracidobacterium</taxon>
        <taxon>Chloracidobacterium aggregatum</taxon>
    </lineage>
</organism>
<proteinExistence type="predicted"/>
<protein>
    <submittedName>
        <fullName evidence="1">Uncharacterized protein</fullName>
    </submittedName>
</protein>
<gene>
    <name evidence="1" type="ORF">J8C05_06780</name>
</gene>
<keyword evidence="2" id="KW-1185">Reference proteome</keyword>
<sequence>MTPEQFDTINRLFQLTFQVGDRLGSESSDPAQLLLTSQPNLEGCQAYFPAEYTLEPLEAGQWQEHLADAPALAEMVCILDASPLSCGLYRQDEVSWWVCAFWAAQEQLGTNLLFRAHRVET</sequence>
<accession>A0ABX8AWL5</accession>